<gene>
    <name evidence="14" type="ORF">CCACVL1_21075</name>
</gene>
<feature type="transmembrane region" description="Helical" evidence="10">
    <location>
        <begin position="102"/>
        <end position="123"/>
    </location>
</feature>
<comment type="subcellular location">
    <subcellularLocation>
        <location evidence="1">Membrane</location>
        <topology evidence="1">Multi-pass membrane protein</topology>
    </subcellularLocation>
</comment>
<evidence type="ECO:0000256" key="2">
    <source>
        <dbReference type="ARBA" id="ARBA00022448"/>
    </source>
</evidence>
<evidence type="ECO:0000256" key="5">
    <source>
        <dbReference type="ARBA" id="ARBA00022958"/>
    </source>
</evidence>
<dbReference type="GO" id="GO:0006885">
    <property type="term" value="P:regulation of pH"/>
    <property type="evidence" value="ECO:0007669"/>
    <property type="project" value="TreeGrafter"/>
</dbReference>
<keyword evidence="5" id="KW-0630">Potassium</keyword>
<organism evidence="14 15">
    <name type="scientific">Corchorus capsularis</name>
    <name type="common">Jute</name>
    <dbReference type="NCBI Taxonomy" id="210143"/>
    <lineage>
        <taxon>Eukaryota</taxon>
        <taxon>Viridiplantae</taxon>
        <taxon>Streptophyta</taxon>
        <taxon>Embryophyta</taxon>
        <taxon>Tracheophyta</taxon>
        <taxon>Spermatophyta</taxon>
        <taxon>Magnoliopsida</taxon>
        <taxon>eudicotyledons</taxon>
        <taxon>Gunneridae</taxon>
        <taxon>Pentapetalae</taxon>
        <taxon>rosids</taxon>
        <taxon>malvids</taxon>
        <taxon>Malvales</taxon>
        <taxon>Malvaceae</taxon>
        <taxon>Grewioideae</taxon>
        <taxon>Apeibeae</taxon>
        <taxon>Corchorus</taxon>
    </lineage>
</organism>
<evidence type="ECO:0000256" key="9">
    <source>
        <dbReference type="ARBA" id="ARBA00038341"/>
    </source>
</evidence>
<evidence type="ECO:0000256" key="8">
    <source>
        <dbReference type="ARBA" id="ARBA00023136"/>
    </source>
</evidence>
<dbReference type="Pfam" id="PF23256">
    <property type="entry name" value="CHX17_2nd"/>
    <property type="match status" value="1"/>
</dbReference>
<evidence type="ECO:0000313" key="14">
    <source>
        <dbReference type="EMBL" id="OMO66581.1"/>
    </source>
</evidence>
<dbReference type="PANTHER" id="PTHR32468:SF68">
    <property type="entry name" value="CATION_H+ EXCHANGER DOMAIN-CONTAINING PROTEIN"/>
    <property type="match status" value="1"/>
</dbReference>
<dbReference type="OrthoDB" id="2687058at2759"/>
<feature type="transmembrane region" description="Helical" evidence="10">
    <location>
        <begin position="488"/>
        <end position="508"/>
    </location>
</feature>
<accession>A0A1R3H8B7</accession>
<evidence type="ECO:0000313" key="15">
    <source>
        <dbReference type="Proteomes" id="UP000188268"/>
    </source>
</evidence>
<feature type="domain" description="Cation/H(+) antiporter central" evidence="12">
    <location>
        <begin position="487"/>
        <end position="625"/>
    </location>
</feature>
<dbReference type="GO" id="GO:1902600">
    <property type="term" value="P:proton transmembrane transport"/>
    <property type="evidence" value="ECO:0007669"/>
    <property type="project" value="InterPro"/>
</dbReference>
<comment type="similarity">
    <text evidence="9">Belongs to the monovalent cation:proton antiporter 2 (CPA2) transporter (TC 2.A.37) family. CHX (TC 2.A.37.4) subfamily.</text>
</comment>
<dbReference type="Gramene" id="OMO66581">
    <property type="protein sequence ID" value="OMO66581"/>
    <property type="gene ID" value="CCACVL1_21075"/>
</dbReference>
<evidence type="ECO:0000256" key="4">
    <source>
        <dbReference type="ARBA" id="ARBA00022692"/>
    </source>
</evidence>
<feature type="transmembrane region" description="Helical" evidence="10">
    <location>
        <begin position="323"/>
        <end position="343"/>
    </location>
</feature>
<feature type="transmembrane region" description="Helical" evidence="10">
    <location>
        <begin position="234"/>
        <end position="253"/>
    </location>
</feature>
<feature type="transmembrane region" description="Helical" evidence="10">
    <location>
        <begin position="42"/>
        <end position="63"/>
    </location>
</feature>
<reference evidence="14 15" key="1">
    <citation type="submission" date="2013-09" db="EMBL/GenBank/DDBJ databases">
        <title>Corchorus capsularis genome sequencing.</title>
        <authorList>
            <person name="Alam M."/>
            <person name="Haque M.S."/>
            <person name="Islam M.S."/>
            <person name="Emdad E.M."/>
            <person name="Islam M.M."/>
            <person name="Ahmed B."/>
            <person name="Halim A."/>
            <person name="Hossen Q.M.M."/>
            <person name="Hossain M.Z."/>
            <person name="Ahmed R."/>
            <person name="Khan M.M."/>
            <person name="Islam R."/>
            <person name="Rashid M.M."/>
            <person name="Khan S.A."/>
            <person name="Rahman M.S."/>
            <person name="Alam M."/>
        </authorList>
    </citation>
    <scope>NUCLEOTIDE SEQUENCE [LARGE SCALE GENOMIC DNA]</scope>
    <source>
        <strain evidence="15">cv. CVL-1</strain>
        <tissue evidence="14">Whole seedling</tissue>
    </source>
</reference>
<evidence type="ECO:0000256" key="1">
    <source>
        <dbReference type="ARBA" id="ARBA00004141"/>
    </source>
</evidence>
<feature type="transmembrane region" description="Helical" evidence="10">
    <location>
        <begin position="349"/>
        <end position="370"/>
    </location>
</feature>
<keyword evidence="7" id="KW-0406">Ion transport</keyword>
<feature type="transmembrane region" description="Helical" evidence="10">
    <location>
        <begin position="299"/>
        <end position="318"/>
    </location>
</feature>
<dbReference type="InterPro" id="IPR038770">
    <property type="entry name" value="Na+/solute_symporter_sf"/>
</dbReference>
<feature type="transmembrane region" description="Helical" evidence="10">
    <location>
        <begin position="382"/>
        <end position="401"/>
    </location>
</feature>
<feature type="transmembrane region" description="Helical" evidence="10">
    <location>
        <begin position="175"/>
        <end position="194"/>
    </location>
</feature>
<keyword evidence="3" id="KW-0633">Potassium transport</keyword>
<dbReference type="GO" id="GO:0012505">
    <property type="term" value="C:endomembrane system"/>
    <property type="evidence" value="ECO:0007669"/>
    <property type="project" value="TreeGrafter"/>
</dbReference>
<evidence type="ECO:0000259" key="12">
    <source>
        <dbReference type="Pfam" id="PF23256"/>
    </source>
</evidence>
<evidence type="ECO:0000259" key="11">
    <source>
        <dbReference type="Pfam" id="PF00999"/>
    </source>
</evidence>
<keyword evidence="2" id="KW-0813">Transport</keyword>
<dbReference type="PROSITE" id="PS51257">
    <property type="entry name" value="PROKAR_LIPOPROTEIN"/>
    <property type="match status" value="1"/>
</dbReference>
<dbReference type="Pfam" id="PF00999">
    <property type="entry name" value="Na_H_Exchanger"/>
    <property type="match status" value="1"/>
</dbReference>
<evidence type="ECO:0000256" key="7">
    <source>
        <dbReference type="ARBA" id="ARBA00023065"/>
    </source>
</evidence>
<evidence type="ECO:0000256" key="10">
    <source>
        <dbReference type="SAM" id="Phobius"/>
    </source>
</evidence>
<dbReference type="InterPro" id="IPR006153">
    <property type="entry name" value="Cation/H_exchanger_TM"/>
</dbReference>
<dbReference type="GO" id="GO:0006813">
    <property type="term" value="P:potassium ion transport"/>
    <property type="evidence" value="ECO:0007669"/>
    <property type="project" value="UniProtKB-KW"/>
</dbReference>
<dbReference type="EMBL" id="AWWV01012516">
    <property type="protein sequence ID" value="OMO66581.1"/>
    <property type="molecule type" value="Genomic_DNA"/>
</dbReference>
<evidence type="ECO:0000259" key="13">
    <source>
        <dbReference type="Pfam" id="PF23259"/>
    </source>
</evidence>
<proteinExistence type="inferred from homology"/>
<dbReference type="PANTHER" id="PTHR32468">
    <property type="entry name" value="CATION/H + ANTIPORTER"/>
    <property type="match status" value="1"/>
</dbReference>
<dbReference type="GO" id="GO:0016020">
    <property type="term" value="C:membrane"/>
    <property type="evidence" value="ECO:0007669"/>
    <property type="project" value="UniProtKB-SubCell"/>
</dbReference>
<dbReference type="InterPro" id="IPR057290">
    <property type="entry name" value="CHX17_C"/>
</dbReference>
<evidence type="ECO:0000256" key="3">
    <source>
        <dbReference type="ARBA" id="ARBA00022538"/>
    </source>
</evidence>
<feature type="transmembrane region" description="Helical" evidence="10">
    <location>
        <begin position="135"/>
        <end position="155"/>
    </location>
</feature>
<keyword evidence="8 10" id="KW-0472">Membrane</keyword>
<dbReference type="GO" id="GO:0015297">
    <property type="term" value="F:antiporter activity"/>
    <property type="evidence" value="ECO:0007669"/>
    <property type="project" value="InterPro"/>
</dbReference>
<evidence type="ECO:0000256" key="6">
    <source>
        <dbReference type="ARBA" id="ARBA00022989"/>
    </source>
</evidence>
<dbReference type="Pfam" id="PF23259">
    <property type="entry name" value="CHX17_C"/>
    <property type="match status" value="1"/>
</dbReference>
<feature type="domain" description="Cation/H(+) antiporter C-terminal" evidence="13">
    <location>
        <begin position="635"/>
        <end position="789"/>
    </location>
</feature>
<keyword evidence="4 10" id="KW-0812">Transmembrane</keyword>
<comment type="caution">
    <text evidence="14">The sequence shown here is derived from an EMBL/GenBank/DDBJ whole genome shotgun (WGS) entry which is preliminary data.</text>
</comment>
<feature type="domain" description="Cation/H+ exchanger transmembrane" evidence="11">
    <location>
        <begin position="56"/>
        <end position="431"/>
    </location>
</feature>
<protein>
    <submittedName>
        <fullName evidence="14">Cation/H+ exchanger</fullName>
    </submittedName>
</protein>
<dbReference type="AlphaFoldDB" id="A0A1R3H8B7"/>
<sequence length="826" mass="92290">MAAKLQNATQGQIINTSQSCLLLNITSTNGLWQGNNPFLDSIPLLISQLAAILIVSQSLYHILRPLHQPRIISDILGGILLGPTILGREAFFAQLFPLKDIYVIETIAYLGLVFHIFIIGLEIEQNVIWRISRKAISFTACGLVFPFAIGIALFYLLQAFEKHAEHIHPDVEGSLLWSAALTVTSFPIVNIILTDLKLLDSEIGRLAMPIAFVSDMGCCLLIAIVIPFCDNWSNAPYIILTTLAYVLGCLYTLRPIFKRLFHYSSKRNNNHFNEFHLCFVLSGVLLSSFITDALGTHPIVGSFVFGLIIPSEFSVLLIQRIDFFVSGLMMPIFFTICGIKVNIFKVEEWKLVVVIVLVLCAMKVISFMPISLVSDIGPRESFVLGLLMNTKGVWAFLIVQAGLDKGALLDRDYAVMILTLLLMTSLVAPIVNAIYKQANLPTEYKSRTIQDVKKEAELRMFTCIYSFHNVPGILNLFDLSYATRHNKITVFTLHLVELIGAASATLIVHDSYSHRFDDSHYPPGYSDNLETDQIVNAFREYQSKNRHISIQSLTSVSFFAAMPGDMFRLAEEKQVAFLILPFPKQATTREGLVNKSVAAFRKVNKSVLLDAPCSVGIYIEHGLVANTKSFGNHQVAMVFLGGHDDWEALAFAWRMSCHPKVSLTVIRLSEVDSGDLASRKSSMEPVRSHLDRQREMDDDYIAEFRIRTVGKEHVEFKDKPLNNEEELVSTLKDIETRFELFILGRREGLESPLTTGLSSKMDCPELGVIGDWLAKSDSAMGSVLVVQQFIHPENRLDIEQLTMPQLPSPNTVVYGPTTSQSLADFG</sequence>
<keyword evidence="15" id="KW-1185">Reference proteome</keyword>
<dbReference type="Gene3D" id="1.20.1530.20">
    <property type="match status" value="1"/>
</dbReference>
<dbReference type="InterPro" id="IPR050794">
    <property type="entry name" value="CPA2_transporter"/>
</dbReference>
<feature type="transmembrane region" description="Helical" evidence="10">
    <location>
        <begin position="75"/>
        <end position="96"/>
    </location>
</feature>
<dbReference type="InterPro" id="IPR057291">
    <property type="entry name" value="CHX17_2nd"/>
</dbReference>
<feature type="transmembrane region" description="Helical" evidence="10">
    <location>
        <begin position="413"/>
        <end position="435"/>
    </location>
</feature>
<dbReference type="OMA" id="NENRCFV"/>
<name>A0A1R3H8B7_COCAP</name>
<keyword evidence="6 10" id="KW-1133">Transmembrane helix</keyword>
<dbReference type="Proteomes" id="UP000188268">
    <property type="component" value="Unassembled WGS sequence"/>
</dbReference>
<feature type="transmembrane region" description="Helical" evidence="10">
    <location>
        <begin position="274"/>
        <end position="293"/>
    </location>
</feature>
<feature type="transmembrane region" description="Helical" evidence="10">
    <location>
        <begin position="206"/>
        <end position="228"/>
    </location>
</feature>